<comment type="caution">
    <text evidence="7">The sequence shown here is derived from an EMBL/GenBank/DDBJ whole genome shotgun (WGS) entry which is preliminary data.</text>
</comment>
<dbReference type="InterPro" id="IPR036909">
    <property type="entry name" value="Cyt_c-like_dom_sf"/>
</dbReference>
<feature type="domain" description="Cytochrome c" evidence="6">
    <location>
        <begin position="197"/>
        <end position="305"/>
    </location>
</feature>
<keyword evidence="5" id="KW-1133">Transmembrane helix</keyword>
<dbReference type="RefSeq" id="WP_234613795.1">
    <property type="nucleotide sequence ID" value="NZ_CP098806.1"/>
</dbReference>
<dbReference type="InterPro" id="IPR051459">
    <property type="entry name" value="Cytochrome_c-type_DH"/>
</dbReference>
<evidence type="ECO:0000313" key="7">
    <source>
        <dbReference type="EMBL" id="MCF0041228.1"/>
    </source>
</evidence>
<keyword evidence="5" id="KW-0812">Transmembrane</keyword>
<dbReference type="AlphaFoldDB" id="A0A9X1PCM5"/>
<accession>A0A9X1PCM5</accession>
<dbReference type="SUPFAM" id="SSF46626">
    <property type="entry name" value="Cytochrome c"/>
    <property type="match status" value="2"/>
</dbReference>
<evidence type="ECO:0000256" key="4">
    <source>
        <dbReference type="PROSITE-ProRule" id="PRU00433"/>
    </source>
</evidence>
<dbReference type="Pfam" id="PF00034">
    <property type="entry name" value="Cytochrom_C"/>
    <property type="match status" value="1"/>
</dbReference>
<organism evidence="7 8">
    <name type="scientific">Dyadobacter fanqingshengii</name>
    <dbReference type="NCBI Taxonomy" id="2906443"/>
    <lineage>
        <taxon>Bacteria</taxon>
        <taxon>Pseudomonadati</taxon>
        <taxon>Bacteroidota</taxon>
        <taxon>Cytophagia</taxon>
        <taxon>Cytophagales</taxon>
        <taxon>Spirosomataceae</taxon>
        <taxon>Dyadobacter</taxon>
    </lineage>
</organism>
<feature type="domain" description="Cytochrome c" evidence="6">
    <location>
        <begin position="48"/>
        <end position="157"/>
    </location>
</feature>
<dbReference type="GO" id="GO:0020037">
    <property type="term" value="F:heme binding"/>
    <property type="evidence" value="ECO:0007669"/>
    <property type="project" value="InterPro"/>
</dbReference>
<proteinExistence type="predicted"/>
<dbReference type="InterPro" id="IPR009056">
    <property type="entry name" value="Cyt_c-like_dom"/>
</dbReference>
<name>A0A9X1PCM5_9BACT</name>
<keyword evidence="1 4" id="KW-0349">Heme</keyword>
<protein>
    <submittedName>
        <fullName evidence="7">Cytochrome c</fullName>
    </submittedName>
</protein>
<evidence type="ECO:0000256" key="2">
    <source>
        <dbReference type="ARBA" id="ARBA00022723"/>
    </source>
</evidence>
<evidence type="ECO:0000313" key="8">
    <source>
        <dbReference type="Proteomes" id="UP001139700"/>
    </source>
</evidence>
<keyword evidence="5" id="KW-0472">Membrane</keyword>
<evidence type="ECO:0000256" key="3">
    <source>
        <dbReference type="ARBA" id="ARBA00023004"/>
    </source>
</evidence>
<evidence type="ECO:0000256" key="5">
    <source>
        <dbReference type="SAM" id="Phobius"/>
    </source>
</evidence>
<keyword evidence="2 4" id="KW-0479">Metal-binding</keyword>
<dbReference type="PANTHER" id="PTHR35008:SF8">
    <property type="entry name" value="ALCOHOL DEHYDROGENASE CYTOCHROME C SUBUNIT"/>
    <property type="match status" value="1"/>
</dbReference>
<feature type="transmembrane region" description="Helical" evidence="5">
    <location>
        <begin position="12"/>
        <end position="30"/>
    </location>
</feature>
<dbReference type="PROSITE" id="PS51007">
    <property type="entry name" value="CYTC"/>
    <property type="match status" value="2"/>
</dbReference>
<keyword evidence="8" id="KW-1185">Reference proteome</keyword>
<dbReference type="PANTHER" id="PTHR35008">
    <property type="entry name" value="BLL4482 PROTEIN-RELATED"/>
    <property type="match status" value="1"/>
</dbReference>
<dbReference type="EMBL" id="JAJTTA010000002">
    <property type="protein sequence ID" value="MCF0041228.1"/>
    <property type="molecule type" value="Genomic_DNA"/>
</dbReference>
<dbReference type="Proteomes" id="UP001139700">
    <property type="component" value="Unassembled WGS sequence"/>
</dbReference>
<gene>
    <name evidence="7" type="ORF">LXM24_14090</name>
</gene>
<reference evidence="7" key="1">
    <citation type="submission" date="2021-12" db="EMBL/GenBank/DDBJ databases">
        <title>Novel species in genus Dyadobacter.</title>
        <authorList>
            <person name="Ma C."/>
        </authorList>
    </citation>
    <scope>NUCLEOTIDE SEQUENCE</scope>
    <source>
        <strain evidence="7">CY399</strain>
    </source>
</reference>
<evidence type="ECO:0000259" key="6">
    <source>
        <dbReference type="PROSITE" id="PS51007"/>
    </source>
</evidence>
<dbReference type="Gene3D" id="1.10.760.10">
    <property type="entry name" value="Cytochrome c-like domain"/>
    <property type="match status" value="2"/>
</dbReference>
<dbReference type="GO" id="GO:0009055">
    <property type="term" value="F:electron transfer activity"/>
    <property type="evidence" value="ECO:0007669"/>
    <property type="project" value="InterPro"/>
</dbReference>
<dbReference type="GO" id="GO:0046872">
    <property type="term" value="F:metal ion binding"/>
    <property type="evidence" value="ECO:0007669"/>
    <property type="project" value="UniProtKB-KW"/>
</dbReference>
<keyword evidence="3 4" id="KW-0408">Iron</keyword>
<sequence length="320" mass="35149">MKKVLKSVSRILGAIAVIVSVFLIYVQISYKKEFDVPETGIRASKDSSVIARGKYLVMGPGHCWNCHAPDGETNLQSGSKVGMIGGKEFKLPFGVLYSPNITSDTATGIGAFSDEMLAQAIRYSVRHDKTALVPFMSYNGMSDDDIQAGISYLRTTRPVRNKVKENSINVIGKAVVRFVLKPVFSDPAPRASLQPDTTAEYGNYLATSVGNCVGCHTRRDKNTGEFSGSKFAGGYQISVSDGTFTTPNLTPHATTGAIVNWRPGDFVQRFRTGAVYPQTPMPWKSFQTLTDNDLKALYYYFKSLKPVDNKVIVFQQKVPN</sequence>
<evidence type="ECO:0000256" key="1">
    <source>
        <dbReference type="ARBA" id="ARBA00022617"/>
    </source>
</evidence>